<dbReference type="PANTHER" id="PTHR43584">
    <property type="entry name" value="NUCLEOTIDYL TRANSFERASE"/>
    <property type="match status" value="1"/>
</dbReference>
<sequence>MGMSHSALAVVILAAGQGTRMKSATAKVLHTLSGVPMIGHVLATAQALEPEHLIVVVRHEREQVEAAVADWAPEARCVVQDEIPGTGRALEVAIAALPKAFTGDVVVVSGDVPLLDSDTLRVVLDHHRDQSVPATIITTVLDDPTGYGRVIRGGDGRVLRVVEEADATPEEHAVLEVNAGSYVFSRSAVAEALGSIGTHNSQGEKYLTDVVEALASGHEVGAVRVEDSWLLQGINDRVQLGEVQALLNQMIVRGHQLAGVTVHDPASFFVDLGVELASDVEILPGVQLRGDTSIASGAVIGPDTTLLDTTVGEGAVVVRTHAEGAHIRAGANVGPFSFLRPGADIGEDGKVGAFVEIKNSSLARGAKVPHLSYIGDADIGEGTNIGAGAITANYDGVNKHRTVVGSHSRTGSHTVFVAPVTLGDGSYTAAGAVVRRNVPAGALAISLGAQRNLEGWVEANRDGTPAATAAKKAAGGKKATKG</sequence>
<evidence type="ECO:0000313" key="17">
    <source>
        <dbReference type="EMBL" id="CAB4572995.1"/>
    </source>
</evidence>
<comment type="cofactor">
    <cofactor evidence="1">
        <name>Mg(2+)</name>
        <dbReference type="ChEBI" id="CHEBI:18420"/>
    </cofactor>
</comment>
<dbReference type="InterPro" id="IPR005882">
    <property type="entry name" value="Bifunctional_GlmU"/>
</dbReference>
<feature type="region of interest" description="Disordered" evidence="15">
    <location>
        <begin position="463"/>
        <end position="482"/>
    </location>
</feature>
<dbReference type="InterPro" id="IPR038009">
    <property type="entry name" value="GlmU_C_LbH"/>
</dbReference>
<evidence type="ECO:0000256" key="8">
    <source>
        <dbReference type="ARBA" id="ARBA00022960"/>
    </source>
</evidence>
<dbReference type="GO" id="GO:0019134">
    <property type="term" value="F:glucosamine-1-phosphate N-acetyltransferase activity"/>
    <property type="evidence" value="ECO:0007669"/>
    <property type="project" value="UniProtKB-EC"/>
</dbReference>
<keyword evidence="12" id="KW-0961">Cell wall biogenesis/degradation</keyword>
<dbReference type="InterPro" id="IPR050065">
    <property type="entry name" value="GlmU-like"/>
</dbReference>
<dbReference type="HAMAP" id="MF_01631">
    <property type="entry name" value="GlmU"/>
    <property type="match status" value="1"/>
</dbReference>
<keyword evidence="4" id="KW-0548">Nucleotidyltransferase</keyword>
<dbReference type="GO" id="GO:0071555">
    <property type="term" value="P:cell wall organization"/>
    <property type="evidence" value="ECO:0007669"/>
    <property type="project" value="UniProtKB-KW"/>
</dbReference>
<evidence type="ECO:0000256" key="13">
    <source>
        <dbReference type="ARBA" id="ARBA00048247"/>
    </source>
</evidence>
<dbReference type="Pfam" id="PF12804">
    <property type="entry name" value="NTP_transf_3"/>
    <property type="match status" value="1"/>
</dbReference>
<keyword evidence="11" id="KW-0012">Acyltransferase</keyword>
<proteinExistence type="inferred from homology"/>
<keyword evidence="2" id="KW-0963">Cytoplasm</keyword>
<dbReference type="InterPro" id="IPR011004">
    <property type="entry name" value="Trimer_LpxA-like_sf"/>
</dbReference>
<keyword evidence="6" id="KW-0677">Repeat</keyword>
<dbReference type="CDD" id="cd03353">
    <property type="entry name" value="LbH_GlmU_C"/>
    <property type="match status" value="1"/>
</dbReference>
<evidence type="ECO:0000256" key="5">
    <source>
        <dbReference type="ARBA" id="ARBA00022723"/>
    </source>
</evidence>
<evidence type="ECO:0000256" key="1">
    <source>
        <dbReference type="ARBA" id="ARBA00001946"/>
    </source>
</evidence>
<accession>A0A6J6ECI2</accession>
<name>A0A6J6ECI2_9ZZZZ</name>
<dbReference type="CDD" id="cd02540">
    <property type="entry name" value="GT2_GlmU_N_bac"/>
    <property type="match status" value="1"/>
</dbReference>
<dbReference type="NCBIfam" id="NF010932">
    <property type="entry name" value="PRK14352.1"/>
    <property type="match status" value="1"/>
</dbReference>
<dbReference type="GO" id="GO:0005737">
    <property type="term" value="C:cytoplasm"/>
    <property type="evidence" value="ECO:0007669"/>
    <property type="project" value="InterPro"/>
</dbReference>
<dbReference type="SUPFAM" id="SSF51161">
    <property type="entry name" value="Trimeric LpxA-like enzymes"/>
    <property type="match status" value="1"/>
</dbReference>
<evidence type="ECO:0000256" key="14">
    <source>
        <dbReference type="ARBA" id="ARBA00048493"/>
    </source>
</evidence>
<evidence type="ECO:0000256" key="7">
    <source>
        <dbReference type="ARBA" id="ARBA00022842"/>
    </source>
</evidence>
<evidence type="ECO:0000256" key="6">
    <source>
        <dbReference type="ARBA" id="ARBA00022737"/>
    </source>
</evidence>
<keyword evidence="8" id="KW-0133">Cell shape</keyword>
<evidence type="ECO:0000256" key="11">
    <source>
        <dbReference type="ARBA" id="ARBA00023315"/>
    </source>
</evidence>
<evidence type="ECO:0000259" key="16">
    <source>
        <dbReference type="Pfam" id="PF12804"/>
    </source>
</evidence>
<dbReference type="Gene3D" id="2.160.10.10">
    <property type="entry name" value="Hexapeptide repeat proteins"/>
    <property type="match status" value="1"/>
</dbReference>
<evidence type="ECO:0000256" key="12">
    <source>
        <dbReference type="ARBA" id="ARBA00023316"/>
    </source>
</evidence>
<dbReference type="GO" id="GO:0003977">
    <property type="term" value="F:UDP-N-acetylglucosamine diphosphorylase activity"/>
    <property type="evidence" value="ECO:0007669"/>
    <property type="project" value="UniProtKB-EC"/>
</dbReference>
<keyword evidence="5" id="KW-0479">Metal-binding</keyword>
<gene>
    <name evidence="17" type="ORF">UFOPK1684_00859</name>
</gene>
<evidence type="ECO:0000256" key="3">
    <source>
        <dbReference type="ARBA" id="ARBA00022679"/>
    </source>
</evidence>
<evidence type="ECO:0000256" key="4">
    <source>
        <dbReference type="ARBA" id="ARBA00022695"/>
    </source>
</evidence>
<evidence type="ECO:0000256" key="10">
    <source>
        <dbReference type="ARBA" id="ARBA00023268"/>
    </source>
</evidence>
<evidence type="ECO:0000256" key="2">
    <source>
        <dbReference type="ARBA" id="ARBA00022490"/>
    </source>
</evidence>
<dbReference type="NCBIfam" id="TIGR01173">
    <property type="entry name" value="glmU"/>
    <property type="match status" value="1"/>
</dbReference>
<keyword evidence="7" id="KW-0460">Magnesium</keyword>
<dbReference type="Gene3D" id="3.90.550.10">
    <property type="entry name" value="Spore Coat Polysaccharide Biosynthesis Protein SpsA, Chain A"/>
    <property type="match status" value="1"/>
</dbReference>
<comment type="catalytic activity">
    <reaction evidence="14">
        <text>N-acetyl-alpha-D-glucosamine 1-phosphate + UTP + H(+) = UDP-N-acetyl-alpha-D-glucosamine + diphosphate</text>
        <dbReference type="Rhea" id="RHEA:13509"/>
        <dbReference type="ChEBI" id="CHEBI:15378"/>
        <dbReference type="ChEBI" id="CHEBI:33019"/>
        <dbReference type="ChEBI" id="CHEBI:46398"/>
        <dbReference type="ChEBI" id="CHEBI:57705"/>
        <dbReference type="ChEBI" id="CHEBI:57776"/>
        <dbReference type="EC" id="2.7.7.23"/>
    </reaction>
</comment>
<evidence type="ECO:0000256" key="9">
    <source>
        <dbReference type="ARBA" id="ARBA00022984"/>
    </source>
</evidence>
<organism evidence="17">
    <name type="scientific">freshwater metagenome</name>
    <dbReference type="NCBI Taxonomy" id="449393"/>
    <lineage>
        <taxon>unclassified sequences</taxon>
        <taxon>metagenomes</taxon>
        <taxon>ecological metagenomes</taxon>
    </lineage>
</organism>
<dbReference type="GO" id="GO:0006048">
    <property type="term" value="P:UDP-N-acetylglucosamine biosynthetic process"/>
    <property type="evidence" value="ECO:0007669"/>
    <property type="project" value="InterPro"/>
</dbReference>
<dbReference type="SUPFAM" id="SSF53448">
    <property type="entry name" value="Nucleotide-diphospho-sugar transferases"/>
    <property type="match status" value="1"/>
</dbReference>
<keyword evidence="3" id="KW-0808">Transferase</keyword>
<dbReference type="InterPro" id="IPR025877">
    <property type="entry name" value="MobA-like_NTP_Trfase"/>
</dbReference>
<dbReference type="EMBL" id="CAEZTM010000035">
    <property type="protein sequence ID" value="CAB4572995.1"/>
    <property type="molecule type" value="Genomic_DNA"/>
</dbReference>
<dbReference type="GO" id="GO:0008360">
    <property type="term" value="P:regulation of cell shape"/>
    <property type="evidence" value="ECO:0007669"/>
    <property type="project" value="UniProtKB-KW"/>
</dbReference>
<dbReference type="PANTHER" id="PTHR43584:SF3">
    <property type="entry name" value="BIFUNCTIONAL PROTEIN GLMU"/>
    <property type="match status" value="1"/>
</dbReference>
<keyword evidence="9" id="KW-0573">Peptidoglycan synthesis</keyword>
<dbReference type="InterPro" id="IPR029044">
    <property type="entry name" value="Nucleotide-diphossugar_trans"/>
</dbReference>
<dbReference type="GO" id="GO:0009252">
    <property type="term" value="P:peptidoglycan biosynthetic process"/>
    <property type="evidence" value="ECO:0007669"/>
    <property type="project" value="UniProtKB-KW"/>
</dbReference>
<protein>
    <submittedName>
        <fullName evidence="17">Unannotated protein</fullName>
    </submittedName>
</protein>
<dbReference type="AlphaFoldDB" id="A0A6J6ECI2"/>
<feature type="domain" description="MobA-like NTP transferase" evidence="16">
    <location>
        <begin position="10"/>
        <end position="138"/>
    </location>
</feature>
<dbReference type="GO" id="GO:0000287">
    <property type="term" value="F:magnesium ion binding"/>
    <property type="evidence" value="ECO:0007669"/>
    <property type="project" value="InterPro"/>
</dbReference>
<comment type="catalytic activity">
    <reaction evidence="13">
        <text>alpha-D-glucosamine 1-phosphate + acetyl-CoA = N-acetyl-alpha-D-glucosamine 1-phosphate + CoA + H(+)</text>
        <dbReference type="Rhea" id="RHEA:13725"/>
        <dbReference type="ChEBI" id="CHEBI:15378"/>
        <dbReference type="ChEBI" id="CHEBI:57287"/>
        <dbReference type="ChEBI" id="CHEBI:57288"/>
        <dbReference type="ChEBI" id="CHEBI:57776"/>
        <dbReference type="ChEBI" id="CHEBI:58516"/>
        <dbReference type="EC" id="2.3.1.157"/>
    </reaction>
</comment>
<evidence type="ECO:0000256" key="15">
    <source>
        <dbReference type="SAM" id="MobiDB-lite"/>
    </source>
</evidence>
<keyword evidence="10" id="KW-0511">Multifunctional enzyme</keyword>
<reference evidence="17" key="1">
    <citation type="submission" date="2020-05" db="EMBL/GenBank/DDBJ databases">
        <authorList>
            <person name="Chiriac C."/>
            <person name="Salcher M."/>
            <person name="Ghai R."/>
            <person name="Kavagutti S V."/>
        </authorList>
    </citation>
    <scope>NUCLEOTIDE SEQUENCE</scope>
</reference>
<dbReference type="GO" id="GO:0000902">
    <property type="term" value="P:cell morphogenesis"/>
    <property type="evidence" value="ECO:0007669"/>
    <property type="project" value="InterPro"/>
</dbReference>